<dbReference type="GO" id="GO:0046373">
    <property type="term" value="P:L-arabinose metabolic process"/>
    <property type="evidence" value="ECO:0007669"/>
    <property type="project" value="InterPro"/>
</dbReference>
<dbReference type="Pfam" id="PF05270">
    <property type="entry name" value="AbfB"/>
    <property type="match status" value="1"/>
</dbReference>
<protein>
    <submittedName>
        <fullName evidence="2">Arabinofuranosidase</fullName>
    </submittedName>
</protein>
<gene>
    <name evidence="2" type="ORF">D7V88_37685</name>
</gene>
<dbReference type="CDD" id="cd23399">
    <property type="entry name" value="beta-trefoil_ABD_ABFB"/>
    <property type="match status" value="1"/>
</dbReference>
<dbReference type="GO" id="GO:0046556">
    <property type="term" value="F:alpha-L-arabinofuranosidase activity"/>
    <property type="evidence" value="ECO:0007669"/>
    <property type="project" value="InterPro"/>
</dbReference>
<dbReference type="InterPro" id="IPR036195">
    <property type="entry name" value="AbfB_ABD_sf"/>
</dbReference>
<keyword evidence="3" id="KW-1185">Reference proteome</keyword>
<dbReference type="SUPFAM" id="SSF110221">
    <property type="entry name" value="AbfB domain"/>
    <property type="match status" value="1"/>
</dbReference>
<reference evidence="3" key="1">
    <citation type="submission" date="2018-09" db="EMBL/GenBank/DDBJ databases">
        <authorList>
            <person name="Livingstone P.G."/>
            <person name="Whitworth D.E."/>
        </authorList>
    </citation>
    <scope>NUCLEOTIDE SEQUENCE [LARGE SCALE GENOMIC DNA]</scope>
    <source>
        <strain evidence="3">CA054A</strain>
    </source>
</reference>
<comment type="caution">
    <text evidence="2">The sequence shown here is derived from an EMBL/GenBank/DDBJ whole genome shotgun (WGS) entry which is preliminary data.</text>
</comment>
<accession>A0A3A8I386</accession>
<evidence type="ECO:0000313" key="3">
    <source>
        <dbReference type="Proteomes" id="UP000268094"/>
    </source>
</evidence>
<sequence>MQAELSAGQTIVITVDGYGSNCGPFQLNIKGPRISSQPYAGRYWSFNTYAYTLLFMRHMNDLGYVSPISSSIDKLDATFKIVNGLADPQCLSFEARSHPGRFLRHFGYRLVLNSPDGSILFRQDATFCMKRGLADLSYLSFESYNYPGRYIRHRGNELWVEPGGGDPYAADATFKLVSPWSP</sequence>
<dbReference type="EMBL" id="RAVZ01000449">
    <property type="protein sequence ID" value="RKG72721.1"/>
    <property type="molecule type" value="Genomic_DNA"/>
</dbReference>
<feature type="domain" description="Alpha-L-arabinofuranosidase B arabinose-binding" evidence="1">
    <location>
        <begin position="45"/>
        <end position="175"/>
    </location>
</feature>
<dbReference type="AlphaFoldDB" id="A0A3A8I386"/>
<dbReference type="Gene3D" id="2.80.10.50">
    <property type="match status" value="1"/>
</dbReference>
<organism evidence="2 3">
    <name type="scientific">Corallococcus terminator</name>
    <dbReference type="NCBI Taxonomy" id="2316733"/>
    <lineage>
        <taxon>Bacteria</taxon>
        <taxon>Pseudomonadati</taxon>
        <taxon>Myxococcota</taxon>
        <taxon>Myxococcia</taxon>
        <taxon>Myxococcales</taxon>
        <taxon>Cystobacterineae</taxon>
        <taxon>Myxococcaceae</taxon>
        <taxon>Corallococcus</taxon>
    </lineage>
</organism>
<proteinExistence type="predicted"/>
<dbReference type="InterPro" id="IPR007934">
    <property type="entry name" value="AbfB_ABD"/>
</dbReference>
<evidence type="ECO:0000259" key="1">
    <source>
        <dbReference type="Pfam" id="PF05270"/>
    </source>
</evidence>
<name>A0A3A8I386_9BACT</name>
<evidence type="ECO:0000313" key="2">
    <source>
        <dbReference type="EMBL" id="RKG72721.1"/>
    </source>
</evidence>
<dbReference type="Proteomes" id="UP000268094">
    <property type="component" value="Unassembled WGS sequence"/>
</dbReference>